<sequence length="10" mass="1166">MHEDRGEVPP</sequence>
<dbReference type="EMBL" id="GBRH01224746">
    <property type="protein sequence ID" value="JAD73149.1"/>
    <property type="molecule type" value="Transcribed_RNA"/>
</dbReference>
<organism evidence="1">
    <name type="scientific">Arundo donax</name>
    <name type="common">Giant reed</name>
    <name type="synonym">Donax arundinaceus</name>
    <dbReference type="NCBI Taxonomy" id="35708"/>
    <lineage>
        <taxon>Eukaryota</taxon>
        <taxon>Viridiplantae</taxon>
        <taxon>Streptophyta</taxon>
        <taxon>Embryophyta</taxon>
        <taxon>Tracheophyta</taxon>
        <taxon>Spermatophyta</taxon>
        <taxon>Magnoliopsida</taxon>
        <taxon>Liliopsida</taxon>
        <taxon>Poales</taxon>
        <taxon>Poaceae</taxon>
        <taxon>PACMAD clade</taxon>
        <taxon>Arundinoideae</taxon>
        <taxon>Arundineae</taxon>
        <taxon>Arundo</taxon>
    </lineage>
</organism>
<reference evidence="1" key="2">
    <citation type="journal article" date="2015" name="Data Brief">
        <title>Shoot transcriptome of the giant reed, Arundo donax.</title>
        <authorList>
            <person name="Barrero R.A."/>
            <person name="Guerrero F.D."/>
            <person name="Moolhuijzen P."/>
            <person name="Goolsby J.A."/>
            <person name="Tidwell J."/>
            <person name="Bellgard S.E."/>
            <person name="Bellgard M.I."/>
        </authorList>
    </citation>
    <scope>NUCLEOTIDE SEQUENCE</scope>
    <source>
        <tissue evidence="1">Shoot tissue taken approximately 20 cm above the soil surface</tissue>
    </source>
</reference>
<name>A0A0A9CA55_ARUDO</name>
<evidence type="ECO:0000313" key="1">
    <source>
        <dbReference type="EMBL" id="JAD73149.1"/>
    </source>
</evidence>
<protein>
    <submittedName>
        <fullName evidence="1">Uncharacterized protein</fullName>
    </submittedName>
</protein>
<reference evidence="1" key="1">
    <citation type="submission" date="2014-09" db="EMBL/GenBank/DDBJ databases">
        <authorList>
            <person name="Magalhaes I.L.F."/>
            <person name="Oliveira U."/>
            <person name="Santos F.R."/>
            <person name="Vidigal T.H.D.A."/>
            <person name="Brescovit A.D."/>
            <person name="Santos A.J."/>
        </authorList>
    </citation>
    <scope>NUCLEOTIDE SEQUENCE</scope>
    <source>
        <tissue evidence="1">Shoot tissue taken approximately 20 cm above the soil surface</tissue>
    </source>
</reference>
<proteinExistence type="predicted"/>
<accession>A0A0A9CA55</accession>